<dbReference type="OMA" id="RHANSME"/>
<keyword evidence="3" id="KW-0539">Nucleus</keyword>
<dbReference type="InterPro" id="IPR001357">
    <property type="entry name" value="BRCT_dom"/>
</dbReference>
<keyword evidence="6" id="KW-1185">Reference proteome</keyword>
<name>A0A8S1TAM5_PAROT</name>
<reference evidence="5" key="1">
    <citation type="submission" date="2021-01" db="EMBL/GenBank/DDBJ databases">
        <authorList>
            <consortium name="Genoscope - CEA"/>
            <person name="William W."/>
        </authorList>
    </citation>
    <scope>NUCLEOTIDE SEQUENCE</scope>
</reference>
<evidence type="ECO:0000259" key="4">
    <source>
        <dbReference type="PROSITE" id="PS50172"/>
    </source>
</evidence>
<dbReference type="PROSITE" id="PS50172">
    <property type="entry name" value="BRCT"/>
    <property type="match status" value="1"/>
</dbReference>
<accession>A0A8S1TAM5</accession>
<dbReference type="CDD" id="cd17744">
    <property type="entry name" value="BRCT_MDC1_rpt1"/>
    <property type="match status" value="1"/>
</dbReference>
<dbReference type="InterPro" id="IPR051579">
    <property type="entry name" value="DDR_Transcriptional_Reg"/>
</dbReference>
<dbReference type="AlphaFoldDB" id="A0A8S1TAM5"/>
<dbReference type="GO" id="GO:0006974">
    <property type="term" value="P:DNA damage response"/>
    <property type="evidence" value="ECO:0007669"/>
    <property type="project" value="UniProtKB-KW"/>
</dbReference>
<comment type="subcellular location">
    <subcellularLocation>
        <location evidence="1">Nucleus</location>
    </subcellularLocation>
</comment>
<dbReference type="PANTHER" id="PTHR23196:SF1">
    <property type="entry name" value="PAX-INTERACTING PROTEIN 1"/>
    <property type="match status" value="1"/>
</dbReference>
<evidence type="ECO:0000256" key="2">
    <source>
        <dbReference type="ARBA" id="ARBA00022763"/>
    </source>
</evidence>
<dbReference type="Pfam" id="PF16770">
    <property type="entry name" value="RTT107_BRCT_5"/>
    <property type="match status" value="1"/>
</dbReference>
<dbReference type="GO" id="GO:0005634">
    <property type="term" value="C:nucleus"/>
    <property type="evidence" value="ECO:0007669"/>
    <property type="project" value="UniProtKB-SubCell"/>
</dbReference>
<evidence type="ECO:0000313" key="5">
    <source>
        <dbReference type="EMBL" id="CAD8148848.1"/>
    </source>
</evidence>
<dbReference type="Proteomes" id="UP000683925">
    <property type="component" value="Unassembled WGS sequence"/>
</dbReference>
<evidence type="ECO:0000313" key="6">
    <source>
        <dbReference type="Proteomes" id="UP000683925"/>
    </source>
</evidence>
<sequence>MIQVLDQNDREIYKYRLLQGENRFGSDPKQCKHLIRNVQGFLFSVALLKNDVYLTHFSSSDQVFKEATLQQDQKVEIPKNFIIEMVPIRNYYFQNFKFKLLNYVDNTQFNNQCILQTTQALEEFGGTMALDDILDCPQQIITKISATQQVSTTQILSSQDQVVSSSLNFDEHDSSTLSSLQELISQYPRINQMIKSNSSTIDTSTQTENMEIEPQQQKSRTLFSELFKSKKQTPQIQQTSQLLINNHQYQSTQIEQTILDSQIQNISDDMQNSQFLKKKAEQRGTIIDEDLEKAFSSEQNNKSVKQEESTFKRLNSTKSDNVQITFSRLENNSKIELSDLFGSLPELPNQQILQQPKSIKKFTLPKSNILNNRYEDIFYDKYKSQDQKELTPIKLKSQNQKLTSIIGKEGKKQSKSDLKKVALLKKITDEISDETSGEPIQQKQNIRHANSMELPSKKLISQHNSIINRQKENQRPLKKDKIIHLIAFSGFQQHEIPKSNDLKLLGLEIVSDQLEKFDLLILNNPPKRTFKFLSALMLGAEIVTFDWLATSLKQGKVIQNFEDYIPNSEEFLNTFGFSIQQILQSRDSYFEINENLVKIFDGKYFVKVDVTPSKAEIEYLIKLGGGEIQQKPDKNAIIISDIKIGNSMPSDYILDGCMFQQ</sequence>
<keyword evidence="2" id="KW-0227">DNA damage</keyword>
<organism evidence="5 6">
    <name type="scientific">Paramecium octaurelia</name>
    <dbReference type="NCBI Taxonomy" id="43137"/>
    <lineage>
        <taxon>Eukaryota</taxon>
        <taxon>Sar</taxon>
        <taxon>Alveolata</taxon>
        <taxon>Ciliophora</taxon>
        <taxon>Intramacronucleata</taxon>
        <taxon>Oligohymenophorea</taxon>
        <taxon>Peniculida</taxon>
        <taxon>Parameciidae</taxon>
        <taxon>Paramecium</taxon>
    </lineage>
</organism>
<evidence type="ECO:0000256" key="1">
    <source>
        <dbReference type="ARBA" id="ARBA00004123"/>
    </source>
</evidence>
<protein>
    <recommendedName>
        <fullName evidence="4">BRCT domain-containing protein</fullName>
    </recommendedName>
</protein>
<dbReference type="OrthoDB" id="342264at2759"/>
<feature type="domain" description="BRCT" evidence="4">
    <location>
        <begin position="502"/>
        <end position="565"/>
    </location>
</feature>
<gene>
    <name evidence="5" type="ORF">POCTA_138.1.T0210330</name>
</gene>
<dbReference type="PANTHER" id="PTHR23196">
    <property type="entry name" value="PAX TRANSCRIPTION ACTIVATION DOMAIN INTERACTING PROTEIN"/>
    <property type="match status" value="1"/>
</dbReference>
<proteinExistence type="predicted"/>
<evidence type="ECO:0000256" key="3">
    <source>
        <dbReference type="ARBA" id="ARBA00023242"/>
    </source>
</evidence>
<comment type="caution">
    <text evidence="5">The sequence shown here is derived from an EMBL/GenBank/DDBJ whole genome shotgun (WGS) entry which is preliminary data.</text>
</comment>
<dbReference type="EMBL" id="CAJJDP010000021">
    <property type="protein sequence ID" value="CAD8148848.1"/>
    <property type="molecule type" value="Genomic_DNA"/>
</dbReference>